<evidence type="ECO:0000313" key="9">
    <source>
        <dbReference type="EMBL" id="CAK0801414.1"/>
    </source>
</evidence>
<evidence type="ECO:0000313" key="10">
    <source>
        <dbReference type="Proteomes" id="UP001189429"/>
    </source>
</evidence>
<evidence type="ECO:0000256" key="5">
    <source>
        <dbReference type="ARBA" id="ARBA00023136"/>
    </source>
</evidence>
<protein>
    <recommendedName>
        <fullName evidence="8">Ammonium transporter AmtB-like domain-containing protein</fullName>
    </recommendedName>
</protein>
<name>A0ABN9Q6N6_9DINO</name>
<evidence type="ECO:0000256" key="7">
    <source>
        <dbReference type="SAM" id="Phobius"/>
    </source>
</evidence>
<feature type="domain" description="Ammonium transporter AmtB-like" evidence="8">
    <location>
        <begin position="19"/>
        <end position="380"/>
    </location>
</feature>
<proteinExistence type="inferred from homology"/>
<comment type="caution">
    <text evidence="9">The sequence shown here is derived from an EMBL/GenBank/DDBJ whole genome shotgun (WGS) entry which is preliminary data.</text>
</comment>
<feature type="transmembrane region" description="Helical" evidence="7">
    <location>
        <begin position="52"/>
        <end position="70"/>
    </location>
</feature>
<sequence length="571" mass="59873">AEKPLVEAAAPATKPSMFAMAALGLQVAMTCVFYTARLDLTKADRTNSSSIYNYYVGVALMMFVGFGYLMSFLKSYGLGAVGLTMYTTCLGVEFAIIVESFMGKGALTIDFLSLLNGNFAIAAVLISFGGLIGKISPLQITVFTCVELVCYCSNKVFVLGQYNKEPLIADCGGTIIIHVFGAYFGLCACKVLGPPSRAELNASCYSSDLFSLVGTVFLWLFWPSFVAGALDDPFQQTQALINTVLALLASTMASFGLTPLLMNGLIGTVPIQNATLAGGVSIGATANLVGPFGAVVVGGLAGLLSTWGFVKAPFLADVDTCGINNLHGMPGLFGGLVSIAVPLFYAGTGVSMLNQAIGLLATLAVACVTGAATGFILKKMDTPAEPFTDTSFWECAEDISKVWYEALMTSLRALLDGHVRLCVRRAAADVSASSARWPVALSAPEPQLSALFGHLGGGPAFLALWQLLNGTCRLQLLCAHHPALRLPAAGLPRRSAVLWGAAAGAPPRFVCADRSAPWPRLAVHARGTTWELHAGHAARWSGVAARPARGDEERAPAAASADDPRGCYDSQ</sequence>
<keyword evidence="5 7" id="KW-0472">Membrane</keyword>
<reference evidence="9" key="1">
    <citation type="submission" date="2023-10" db="EMBL/GenBank/DDBJ databases">
        <authorList>
            <person name="Chen Y."/>
            <person name="Shah S."/>
            <person name="Dougan E. K."/>
            <person name="Thang M."/>
            <person name="Chan C."/>
        </authorList>
    </citation>
    <scope>NUCLEOTIDE SEQUENCE [LARGE SCALE GENOMIC DNA]</scope>
</reference>
<dbReference type="InterPro" id="IPR029020">
    <property type="entry name" value="Ammonium/urea_transptr"/>
</dbReference>
<feature type="non-terminal residue" evidence="9">
    <location>
        <position position="1"/>
    </location>
</feature>
<feature type="non-terminal residue" evidence="9">
    <location>
        <position position="571"/>
    </location>
</feature>
<keyword evidence="3 7" id="KW-0812">Transmembrane</keyword>
<feature type="region of interest" description="Disordered" evidence="6">
    <location>
        <begin position="543"/>
        <end position="571"/>
    </location>
</feature>
<keyword evidence="10" id="KW-1185">Reference proteome</keyword>
<dbReference type="PANTHER" id="PTHR11730:SF60">
    <property type="entry name" value="RH50, ISOFORM D"/>
    <property type="match status" value="1"/>
</dbReference>
<feature type="transmembrane region" description="Helical" evidence="7">
    <location>
        <begin position="167"/>
        <end position="186"/>
    </location>
</feature>
<feature type="transmembrane region" description="Helical" evidence="7">
    <location>
        <begin position="209"/>
        <end position="227"/>
    </location>
</feature>
<evidence type="ECO:0000256" key="3">
    <source>
        <dbReference type="ARBA" id="ARBA00022692"/>
    </source>
</evidence>
<feature type="compositionally biased region" description="Basic and acidic residues" evidence="6">
    <location>
        <begin position="562"/>
        <end position="571"/>
    </location>
</feature>
<evidence type="ECO:0000256" key="1">
    <source>
        <dbReference type="ARBA" id="ARBA00004141"/>
    </source>
</evidence>
<dbReference type="EMBL" id="CAUYUJ010002573">
    <property type="protein sequence ID" value="CAK0801414.1"/>
    <property type="molecule type" value="Genomic_DNA"/>
</dbReference>
<feature type="transmembrane region" description="Helical" evidence="7">
    <location>
        <begin position="109"/>
        <end position="132"/>
    </location>
</feature>
<dbReference type="SUPFAM" id="SSF111352">
    <property type="entry name" value="Ammonium transporter"/>
    <property type="match status" value="1"/>
</dbReference>
<gene>
    <name evidence="9" type="ORF">PCOR1329_LOCUS9286</name>
</gene>
<dbReference type="Proteomes" id="UP001189429">
    <property type="component" value="Unassembled WGS sequence"/>
</dbReference>
<feature type="transmembrane region" description="Helical" evidence="7">
    <location>
        <begin position="17"/>
        <end position="40"/>
    </location>
</feature>
<comment type="subcellular location">
    <subcellularLocation>
        <location evidence="1">Membrane</location>
        <topology evidence="1">Multi-pass membrane protein</topology>
    </subcellularLocation>
</comment>
<feature type="transmembrane region" description="Helical" evidence="7">
    <location>
        <begin position="282"/>
        <end position="310"/>
    </location>
</feature>
<comment type="similarity">
    <text evidence="2">Belongs to the ammonium transporter (TC 2.A.49) family. Rh subfamily.</text>
</comment>
<dbReference type="PANTHER" id="PTHR11730">
    <property type="entry name" value="AMMONIUM TRANSPORTER"/>
    <property type="match status" value="1"/>
</dbReference>
<dbReference type="Gene3D" id="1.10.3430.10">
    <property type="entry name" value="Ammonium transporter AmtB like domains"/>
    <property type="match status" value="1"/>
</dbReference>
<dbReference type="PRINTS" id="PR00342">
    <property type="entry name" value="RHESUSRHD"/>
</dbReference>
<feature type="transmembrane region" description="Helical" evidence="7">
    <location>
        <begin position="356"/>
        <end position="377"/>
    </location>
</feature>
<keyword evidence="4 7" id="KW-1133">Transmembrane helix</keyword>
<dbReference type="InterPro" id="IPR002229">
    <property type="entry name" value="RhesusRHD"/>
</dbReference>
<feature type="transmembrane region" description="Helical" evidence="7">
    <location>
        <begin position="331"/>
        <end position="350"/>
    </location>
</feature>
<evidence type="ECO:0000259" key="8">
    <source>
        <dbReference type="Pfam" id="PF00909"/>
    </source>
</evidence>
<dbReference type="Pfam" id="PF00909">
    <property type="entry name" value="Ammonium_transp"/>
    <property type="match status" value="1"/>
</dbReference>
<organism evidence="9 10">
    <name type="scientific">Prorocentrum cordatum</name>
    <dbReference type="NCBI Taxonomy" id="2364126"/>
    <lineage>
        <taxon>Eukaryota</taxon>
        <taxon>Sar</taxon>
        <taxon>Alveolata</taxon>
        <taxon>Dinophyceae</taxon>
        <taxon>Prorocentrales</taxon>
        <taxon>Prorocentraceae</taxon>
        <taxon>Prorocentrum</taxon>
    </lineage>
</organism>
<evidence type="ECO:0000256" key="4">
    <source>
        <dbReference type="ARBA" id="ARBA00022989"/>
    </source>
</evidence>
<feature type="transmembrane region" description="Helical" evidence="7">
    <location>
        <begin position="76"/>
        <end position="97"/>
    </location>
</feature>
<feature type="transmembrane region" description="Helical" evidence="7">
    <location>
        <begin position="239"/>
        <end position="262"/>
    </location>
</feature>
<evidence type="ECO:0000256" key="2">
    <source>
        <dbReference type="ARBA" id="ARBA00011036"/>
    </source>
</evidence>
<evidence type="ECO:0000256" key="6">
    <source>
        <dbReference type="SAM" id="MobiDB-lite"/>
    </source>
</evidence>
<accession>A0ABN9Q6N6</accession>
<dbReference type="InterPro" id="IPR024041">
    <property type="entry name" value="NH4_transpt_AmtB-like_dom"/>
</dbReference>